<dbReference type="RefSeq" id="WP_100266554.1">
    <property type="nucleotide sequence ID" value="NZ_CP018800.1"/>
</dbReference>
<keyword evidence="6 8" id="KW-0067">ATP-binding</keyword>
<keyword evidence="9" id="KW-1185">Reference proteome</keyword>
<dbReference type="FunFam" id="3.40.50.300:FF:000056">
    <property type="entry name" value="Cell division ATP-binding protein FtsE"/>
    <property type="match status" value="1"/>
</dbReference>
<evidence type="ECO:0000313" key="9">
    <source>
        <dbReference type="Proteomes" id="UP000231637"/>
    </source>
</evidence>
<evidence type="ECO:0000256" key="6">
    <source>
        <dbReference type="ARBA" id="ARBA00022840"/>
    </source>
</evidence>
<evidence type="ECO:0000256" key="5">
    <source>
        <dbReference type="ARBA" id="ARBA00022741"/>
    </source>
</evidence>
<dbReference type="CDD" id="cd03255">
    <property type="entry name" value="ABC_MJ0796_LolCDE_FtsE"/>
    <property type="match status" value="1"/>
</dbReference>
<dbReference type="SMART" id="SM00382">
    <property type="entry name" value="AAA"/>
    <property type="match status" value="1"/>
</dbReference>
<dbReference type="KEGG" id="mfn:Ga0123462_1648"/>
<dbReference type="Gene3D" id="3.40.50.300">
    <property type="entry name" value="P-loop containing nucleotide triphosphate hydrolases"/>
    <property type="match status" value="1"/>
</dbReference>
<reference evidence="8 9" key="1">
    <citation type="submission" date="2016-12" db="EMBL/GenBank/DDBJ databases">
        <title>Isolation and genomic insights into novel planktonic Zetaproteobacteria from stratified waters of the Chesapeake Bay.</title>
        <authorList>
            <person name="McAllister S.M."/>
            <person name="Kato S."/>
            <person name="Chan C.S."/>
            <person name="Chiu B.K."/>
            <person name="Field E.K."/>
        </authorList>
    </citation>
    <scope>NUCLEOTIDE SEQUENCE [LARGE SCALE GENOMIC DNA]</scope>
    <source>
        <strain evidence="8 9">CP-8</strain>
    </source>
</reference>
<protein>
    <recommendedName>
        <fullName evidence="3">Cell division ATP-binding protein FtsE</fullName>
    </recommendedName>
</protein>
<dbReference type="AlphaFoldDB" id="A0A2K8L5A8"/>
<dbReference type="InterPro" id="IPR017871">
    <property type="entry name" value="ABC_transporter-like_CS"/>
</dbReference>
<dbReference type="GO" id="GO:0016887">
    <property type="term" value="F:ATP hydrolysis activity"/>
    <property type="evidence" value="ECO:0007669"/>
    <property type="project" value="InterPro"/>
</dbReference>
<evidence type="ECO:0000256" key="3">
    <source>
        <dbReference type="ARBA" id="ARBA00020019"/>
    </source>
</evidence>
<name>A0A2K8L5A8_9PROT</name>
<evidence type="ECO:0000313" key="8">
    <source>
        <dbReference type="EMBL" id="ATX82505.1"/>
    </source>
</evidence>
<evidence type="ECO:0000256" key="2">
    <source>
        <dbReference type="ARBA" id="ARBA00005417"/>
    </source>
</evidence>
<keyword evidence="4" id="KW-0813">Transport</keyword>
<dbReference type="GO" id="GO:0005886">
    <property type="term" value="C:plasma membrane"/>
    <property type="evidence" value="ECO:0007669"/>
    <property type="project" value="UniProtKB-ARBA"/>
</dbReference>
<dbReference type="InterPro" id="IPR015854">
    <property type="entry name" value="ABC_transpr_LolD-like"/>
</dbReference>
<dbReference type="OrthoDB" id="9766351at2"/>
<evidence type="ECO:0000259" key="7">
    <source>
        <dbReference type="PROSITE" id="PS50893"/>
    </source>
</evidence>
<dbReference type="Proteomes" id="UP000231637">
    <property type="component" value="Chromosome"/>
</dbReference>
<dbReference type="InterPro" id="IPR003439">
    <property type="entry name" value="ABC_transporter-like_ATP-bd"/>
</dbReference>
<dbReference type="GO" id="GO:0051301">
    <property type="term" value="P:cell division"/>
    <property type="evidence" value="ECO:0007669"/>
    <property type="project" value="UniProtKB-KW"/>
</dbReference>
<keyword evidence="5" id="KW-0547">Nucleotide-binding</keyword>
<dbReference type="PROSITE" id="PS50893">
    <property type="entry name" value="ABC_TRANSPORTER_2"/>
    <property type="match status" value="1"/>
</dbReference>
<dbReference type="SUPFAM" id="SSF52540">
    <property type="entry name" value="P-loop containing nucleoside triphosphate hydrolases"/>
    <property type="match status" value="1"/>
</dbReference>
<evidence type="ECO:0000256" key="1">
    <source>
        <dbReference type="ARBA" id="ARBA00002579"/>
    </source>
</evidence>
<dbReference type="GO" id="GO:0005524">
    <property type="term" value="F:ATP binding"/>
    <property type="evidence" value="ECO:0007669"/>
    <property type="project" value="UniProtKB-KW"/>
</dbReference>
<gene>
    <name evidence="8" type="ORF">Ga0123462_1648</name>
</gene>
<dbReference type="PROSITE" id="PS00675">
    <property type="entry name" value="SIGMA54_INTERACT_1"/>
    <property type="match status" value="1"/>
</dbReference>
<sequence length="226" mass="25141">MSHELPLIQMQQLMLRYPTGKVALSGVTLDIPQGQFVYLIGESGAGKSSLMKMLYGGVRPSSGQLSIQQIDMRQASEAKIRNIRQRTGIIFQDHKLLFSRTVFENVALPLRVQGWKTDRLIPRVRKVLEYVGLADRLWSYPEALSGGEQQRVAIARAMTANPTVILADEPTGNLDVDTASRVLDYLMDLNRQGTTVIMATHDLHLLESHPGRVIQLHAGSLARDSL</sequence>
<dbReference type="InterPro" id="IPR025662">
    <property type="entry name" value="Sigma_54_int_dom_ATP-bd_1"/>
</dbReference>
<keyword evidence="8" id="KW-0131">Cell cycle</keyword>
<dbReference type="InterPro" id="IPR017911">
    <property type="entry name" value="MacB-like_ATP-bd"/>
</dbReference>
<dbReference type="GO" id="GO:0022857">
    <property type="term" value="F:transmembrane transporter activity"/>
    <property type="evidence" value="ECO:0007669"/>
    <property type="project" value="TreeGrafter"/>
</dbReference>
<proteinExistence type="inferred from homology"/>
<dbReference type="PROSITE" id="PS00211">
    <property type="entry name" value="ABC_TRANSPORTER_1"/>
    <property type="match status" value="1"/>
</dbReference>
<keyword evidence="8" id="KW-0132">Cell division</keyword>
<dbReference type="InterPro" id="IPR027417">
    <property type="entry name" value="P-loop_NTPase"/>
</dbReference>
<dbReference type="EMBL" id="CP018800">
    <property type="protein sequence ID" value="ATX82505.1"/>
    <property type="molecule type" value="Genomic_DNA"/>
</dbReference>
<dbReference type="Pfam" id="PF00005">
    <property type="entry name" value="ABC_tran"/>
    <property type="match status" value="1"/>
</dbReference>
<comment type="function">
    <text evidence="1">Part of the ABC transporter FtsEX involved in cellular division. Important for assembly or stability of the septal ring.</text>
</comment>
<organism evidence="8 9">
    <name type="scientific">Mariprofundus ferrinatatus</name>
    <dbReference type="NCBI Taxonomy" id="1921087"/>
    <lineage>
        <taxon>Bacteria</taxon>
        <taxon>Pseudomonadati</taxon>
        <taxon>Pseudomonadota</taxon>
        <taxon>Candidatius Mariprofundia</taxon>
        <taxon>Mariprofundales</taxon>
        <taxon>Mariprofundaceae</taxon>
        <taxon>Mariprofundus</taxon>
    </lineage>
</organism>
<evidence type="ECO:0000256" key="4">
    <source>
        <dbReference type="ARBA" id="ARBA00022448"/>
    </source>
</evidence>
<feature type="domain" description="ABC transporter" evidence="7">
    <location>
        <begin position="8"/>
        <end position="226"/>
    </location>
</feature>
<dbReference type="InterPro" id="IPR003593">
    <property type="entry name" value="AAA+_ATPase"/>
</dbReference>
<accession>A0A2K8L5A8</accession>
<dbReference type="PANTHER" id="PTHR24220">
    <property type="entry name" value="IMPORT ATP-BINDING PROTEIN"/>
    <property type="match status" value="1"/>
</dbReference>
<dbReference type="PANTHER" id="PTHR24220:SF470">
    <property type="entry name" value="CELL DIVISION ATP-BINDING PROTEIN FTSE"/>
    <property type="match status" value="1"/>
</dbReference>
<comment type="similarity">
    <text evidence="2">Belongs to the ABC transporter superfamily.</text>
</comment>